<dbReference type="AlphaFoldDB" id="A0A1F7TKG4"/>
<evidence type="ECO:0000313" key="3">
    <source>
        <dbReference type="Proteomes" id="UP000177885"/>
    </source>
</evidence>
<evidence type="ECO:0000256" key="1">
    <source>
        <dbReference type="SAM" id="MobiDB-lite"/>
    </source>
</evidence>
<comment type="caution">
    <text evidence="2">The sequence shown here is derived from an EMBL/GenBank/DDBJ whole genome shotgun (WGS) entry which is preliminary data.</text>
</comment>
<proteinExistence type="predicted"/>
<feature type="region of interest" description="Disordered" evidence="1">
    <location>
        <begin position="374"/>
        <end position="402"/>
    </location>
</feature>
<dbReference type="EMBL" id="MGDT01000007">
    <property type="protein sequence ID" value="OGL66455.1"/>
    <property type="molecule type" value="Genomic_DNA"/>
</dbReference>
<accession>A0A1F7TKG4</accession>
<evidence type="ECO:0000313" key="2">
    <source>
        <dbReference type="EMBL" id="OGL66455.1"/>
    </source>
</evidence>
<name>A0A1F7TKG4_9BACT</name>
<reference evidence="2 3" key="1">
    <citation type="journal article" date="2016" name="Nat. Commun.">
        <title>Thousands of microbial genomes shed light on interconnected biogeochemical processes in an aquifer system.</title>
        <authorList>
            <person name="Anantharaman K."/>
            <person name="Brown C.T."/>
            <person name="Hug L.A."/>
            <person name="Sharon I."/>
            <person name="Castelle C.J."/>
            <person name="Probst A.J."/>
            <person name="Thomas B.C."/>
            <person name="Singh A."/>
            <person name="Wilkins M.J."/>
            <person name="Karaoz U."/>
            <person name="Brodie E.L."/>
            <person name="Williams K.H."/>
            <person name="Hubbard S.S."/>
            <person name="Banfield J.F."/>
        </authorList>
    </citation>
    <scope>NUCLEOTIDE SEQUENCE [LARGE SCALE GENOMIC DNA]</scope>
</reference>
<dbReference type="Proteomes" id="UP000177885">
    <property type="component" value="Unassembled WGS sequence"/>
</dbReference>
<sequence length="402" mass="44820">MTEKKDTNDNRKFLEVYREHLKIIGRHGIHERDVVDVFEKKGLIFQVNEQMIVLKVDESAAGMMAEVPTGDGKKTRLQPATFVSDGEYKIRGTLLQKGDRYTAMQPRELKAEQYLPEGRHEPVTLDPRKEARVIRPLSHLEMAGALDDLASGVPQGTMLVVAVEVPNFGREGYAIDLDLDASRKNGRFKDLKPKEKKETVTFFPVSRGPSNARVRELIGFIPTGKKVIIRSETPGIAGLKGPIRVFLTERRRYIEATPIAKVVAPTTEHLAGRIDDADTIRIDGEAFSREKLMKMLRVKPGQPSELLQKAKDERLPQFEPDTYVGELKKSGLFSDTPEHRTRVSRTYKALEQVLDDVLTAAQAREKLKKVALIPHAGEGGSAETEGQEAAEAAEEPPNEAQG</sequence>
<gene>
    <name evidence="2" type="ORF">A2856_02065</name>
</gene>
<feature type="compositionally biased region" description="Acidic residues" evidence="1">
    <location>
        <begin position="385"/>
        <end position="402"/>
    </location>
</feature>
<organism evidence="2 3">
    <name type="scientific">Candidatus Uhrbacteria bacterium RIFCSPHIGHO2_01_FULL_63_20</name>
    <dbReference type="NCBI Taxonomy" id="1802385"/>
    <lineage>
        <taxon>Bacteria</taxon>
        <taxon>Candidatus Uhriibacteriota</taxon>
    </lineage>
</organism>
<protein>
    <submittedName>
        <fullName evidence="2">Uncharacterized protein</fullName>
    </submittedName>
</protein>